<dbReference type="OrthoDB" id="2693217at2759"/>
<feature type="compositionally biased region" description="Polar residues" evidence="1">
    <location>
        <begin position="30"/>
        <end position="46"/>
    </location>
</feature>
<sequence>MGSCCDRCDEASWEAEARRSSVDRPKTPTRVRSNMLQSSPTKSPNINHKHPMVSPGTSAQPHYSSEGMPTAEPPTSPCKSCGLPATRRLDHLAKARTALAEWRTNTLLTRYTPSPFTAEALLPDAVLTTLASNARIQSLADMTNLLES</sequence>
<accession>A0A0C3DFI6</accession>
<evidence type="ECO:0000313" key="3">
    <source>
        <dbReference type="Proteomes" id="UP000053989"/>
    </source>
</evidence>
<reference evidence="3" key="2">
    <citation type="submission" date="2015-01" db="EMBL/GenBank/DDBJ databases">
        <title>Evolutionary Origins and Diversification of the Mycorrhizal Mutualists.</title>
        <authorList>
            <consortium name="DOE Joint Genome Institute"/>
            <consortium name="Mycorrhizal Genomics Consortium"/>
            <person name="Kohler A."/>
            <person name="Kuo A."/>
            <person name="Nagy L.G."/>
            <person name="Floudas D."/>
            <person name="Copeland A."/>
            <person name="Barry K.W."/>
            <person name="Cichocki N."/>
            <person name="Veneault-Fourrey C."/>
            <person name="LaButti K."/>
            <person name="Lindquist E.A."/>
            <person name="Lipzen A."/>
            <person name="Lundell T."/>
            <person name="Morin E."/>
            <person name="Murat C."/>
            <person name="Riley R."/>
            <person name="Ohm R."/>
            <person name="Sun H."/>
            <person name="Tunlid A."/>
            <person name="Henrissat B."/>
            <person name="Grigoriev I.V."/>
            <person name="Hibbett D.S."/>
            <person name="Martin F."/>
        </authorList>
    </citation>
    <scope>NUCLEOTIDE SEQUENCE [LARGE SCALE GENOMIC DNA]</scope>
    <source>
        <strain evidence="3">Foug A</strain>
    </source>
</reference>
<protein>
    <submittedName>
        <fullName evidence="2">Uncharacterized protein</fullName>
    </submittedName>
</protein>
<dbReference type="EMBL" id="KN822140">
    <property type="protein sequence ID" value="KIM55129.1"/>
    <property type="molecule type" value="Genomic_DNA"/>
</dbReference>
<dbReference type="HOGENOM" id="CLU_1759877_0_0_1"/>
<dbReference type="InParanoid" id="A0A0C3DFI6"/>
<evidence type="ECO:0000256" key="1">
    <source>
        <dbReference type="SAM" id="MobiDB-lite"/>
    </source>
</evidence>
<evidence type="ECO:0000313" key="2">
    <source>
        <dbReference type="EMBL" id="KIM55129.1"/>
    </source>
</evidence>
<organism evidence="2 3">
    <name type="scientific">Scleroderma citrinum Foug A</name>
    <dbReference type="NCBI Taxonomy" id="1036808"/>
    <lineage>
        <taxon>Eukaryota</taxon>
        <taxon>Fungi</taxon>
        <taxon>Dikarya</taxon>
        <taxon>Basidiomycota</taxon>
        <taxon>Agaricomycotina</taxon>
        <taxon>Agaricomycetes</taxon>
        <taxon>Agaricomycetidae</taxon>
        <taxon>Boletales</taxon>
        <taxon>Sclerodermatineae</taxon>
        <taxon>Sclerodermataceae</taxon>
        <taxon>Scleroderma</taxon>
    </lineage>
</organism>
<reference evidence="2 3" key="1">
    <citation type="submission" date="2014-04" db="EMBL/GenBank/DDBJ databases">
        <authorList>
            <consortium name="DOE Joint Genome Institute"/>
            <person name="Kuo A."/>
            <person name="Kohler A."/>
            <person name="Nagy L.G."/>
            <person name="Floudas D."/>
            <person name="Copeland A."/>
            <person name="Barry K.W."/>
            <person name="Cichocki N."/>
            <person name="Veneault-Fourrey C."/>
            <person name="LaButti K."/>
            <person name="Lindquist E.A."/>
            <person name="Lipzen A."/>
            <person name="Lundell T."/>
            <person name="Morin E."/>
            <person name="Murat C."/>
            <person name="Sun H."/>
            <person name="Tunlid A."/>
            <person name="Henrissat B."/>
            <person name="Grigoriev I.V."/>
            <person name="Hibbett D.S."/>
            <person name="Martin F."/>
            <person name="Nordberg H.P."/>
            <person name="Cantor M.N."/>
            <person name="Hua S.X."/>
        </authorList>
    </citation>
    <scope>NUCLEOTIDE SEQUENCE [LARGE SCALE GENOMIC DNA]</scope>
    <source>
        <strain evidence="2 3">Foug A</strain>
    </source>
</reference>
<dbReference type="Proteomes" id="UP000053989">
    <property type="component" value="Unassembled WGS sequence"/>
</dbReference>
<keyword evidence="3" id="KW-1185">Reference proteome</keyword>
<proteinExistence type="predicted"/>
<feature type="region of interest" description="Disordered" evidence="1">
    <location>
        <begin position="1"/>
        <end position="82"/>
    </location>
</feature>
<feature type="compositionally biased region" description="Basic and acidic residues" evidence="1">
    <location>
        <begin position="1"/>
        <end position="26"/>
    </location>
</feature>
<dbReference type="STRING" id="1036808.A0A0C3DFI6"/>
<dbReference type="AlphaFoldDB" id="A0A0C3DFI6"/>
<name>A0A0C3DFI6_9AGAM</name>
<gene>
    <name evidence="2" type="ORF">SCLCIDRAFT_30562</name>
</gene>